<proteinExistence type="predicted"/>
<evidence type="ECO:0000313" key="3">
    <source>
        <dbReference type="Proteomes" id="UP000184330"/>
    </source>
</evidence>
<gene>
    <name evidence="2" type="ORF">PAC_09216</name>
</gene>
<feature type="region of interest" description="Disordered" evidence="1">
    <location>
        <begin position="36"/>
        <end position="88"/>
    </location>
</feature>
<protein>
    <recommendedName>
        <fullName evidence="4">BZIP domain-containing protein</fullName>
    </recommendedName>
</protein>
<keyword evidence="3" id="KW-1185">Reference proteome</keyword>
<sequence length="453" mass="51462">MTGTLGEDSSVLNISARGWHLPLYQDPHELKKRRNRLAQHKHRQPDIVAKGLATGSLTNMRQQSTPERTSSKCSASSTPTTSARSPWEDQILHSPFSTDQTDGFAVSKVFSLPSSAERTSARPELEQCVARMWHPSFETLGTEPLPDLPLNTHGEYLHENNSTLAFENLEQGAQFRVQAGQPSQMRPLSEVLPFVSETYQSLEPQLSTMDQENKSYNSIDIQSSQAFISVGCQHKPEQKNNHQTTIEANLYTRAEFCHSTDLPNPNSKSEDLEVCFERIIRAIEEAGFESVDDMATQYYTATFKEDSLPYWAQSRSRSRSLPALLASLQEGIKNWTTRDAQLYRQQIMHSAEGFFVEEIIRAKQKTAQNLEVLRQQTCEEEASPPGDQTQMSVESLWKAITDLDFSQDFKRKKAMIREHMPETWSVLFEMTRRAGLCQLRGSQAINSFLFLLF</sequence>
<reference evidence="2 3" key="1">
    <citation type="submission" date="2016-03" db="EMBL/GenBank/DDBJ databases">
        <authorList>
            <person name="Ploux O."/>
        </authorList>
    </citation>
    <scope>NUCLEOTIDE SEQUENCE [LARGE SCALE GENOMIC DNA]</scope>
    <source>
        <strain evidence="2 3">UAMH 11012</strain>
    </source>
</reference>
<organism evidence="2 3">
    <name type="scientific">Phialocephala subalpina</name>
    <dbReference type="NCBI Taxonomy" id="576137"/>
    <lineage>
        <taxon>Eukaryota</taxon>
        <taxon>Fungi</taxon>
        <taxon>Dikarya</taxon>
        <taxon>Ascomycota</taxon>
        <taxon>Pezizomycotina</taxon>
        <taxon>Leotiomycetes</taxon>
        <taxon>Helotiales</taxon>
        <taxon>Mollisiaceae</taxon>
        <taxon>Phialocephala</taxon>
        <taxon>Phialocephala fortinii species complex</taxon>
    </lineage>
</organism>
<evidence type="ECO:0000256" key="1">
    <source>
        <dbReference type="SAM" id="MobiDB-lite"/>
    </source>
</evidence>
<dbReference type="EMBL" id="FJOG01000013">
    <property type="protein sequence ID" value="CZR59324.1"/>
    <property type="molecule type" value="Genomic_DNA"/>
</dbReference>
<feature type="compositionally biased region" description="Low complexity" evidence="1">
    <location>
        <begin position="71"/>
        <end position="85"/>
    </location>
</feature>
<dbReference type="AlphaFoldDB" id="A0A1L7X2T8"/>
<evidence type="ECO:0008006" key="4">
    <source>
        <dbReference type="Google" id="ProtNLM"/>
    </source>
</evidence>
<accession>A0A1L7X2T8</accession>
<name>A0A1L7X2T8_9HELO</name>
<evidence type="ECO:0000313" key="2">
    <source>
        <dbReference type="EMBL" id="CZR59324.1"/>
    </source>
</evidence>
<dbReference type="Proteomes" id="UP000184330">
    <property type="component" value="Unassembled WGS sequence"/>
</dbReference>
<dbReference type="OrthoDB" id="3565340at2759"/>
<feature type="compositionally biased region" description="Polar residues" evidence="1">
    <location>
        <begin position="55"/>
        <end position="67"/>
    </location>
</feature>